<dbReference type="EMBL" id="JADNRY010000052">
    <property type="protein sequence ID" value="KAF9069284.1"/>
    <property type="molecule type" value="Genomic_DNA"/>
</dbReference>
<dbReference type="Proteomes" id="UP000772434">
    <property type="component" value="Unassembled WGS sequence"/>
</dbReference>
<name>A0A9P5PNQ5_9AGAR</name>
<keyword evidence="1" id="KW-0812">Transmembrane</keyword>
<organism evidence="3 4">
    <name type="scientific">Rhodocollybia butyracea</name>
    <dbReference type="NCBI Taxonomy" id="206335"/>
    <lineage>
        <taxon>Eukaryota</taxon>
        <taxon>Fungi</taxon>
        <taxon>Dikarya</taxon>
        <taxon>Basidiomycota</taxon>
        <taxon>Agaricomycotina</taxon>
        <taxon>Agaricomycetes</taxon>
        <taxon>Agaricomycetidae</taxon>
        <taxon>Agaricales</taxon>
        <taxon>Marasmiineae</taxon>
        <taxon>Omphalotaceae</taxon>
        <taxon>Rhodocollybia</taxon>
    </lineage>
</organism>
<feature type="transmembrane region" description="Helical" evidence="1">
    <location>
        <begin position="587"/>
        <end position="605"/>
    </location>
</feature>
<protein>
    <submittedName>
        <fullName evidence="3">Uncharacterized protein</fullName>
    </submittedName>
</protein>
<evidence type="ECO:0000313" key="4">
    <source>
        <dbReference type="Proteomes" id="UP000772434"/>
    </source>
</evidence>
<feature type="chain" id="PRO_5040291094" evidence="2">
    <location>
        <begin position="30"/>
        <end position="666"/>
    </location>
</feature>
<dbReference type="OrthoDB" id="3020985at2759"/>
<dbReference type="AlphaFoldDB" id="A0A9P5PNQ5"/>
<feature type="transmembrane region" description="Helical" evidence="1">
    <location>
        <begin position="412"/>
        <end position="431"/>
    </location>
</feature>
<accession>A0A9P5PNQ5</accession>
<keyword evidence="1" id="KW-0472">Membrane</keyword>
<gene>
    <name evidence="3" type="ORF">BDP27DRAFT_729838</name>
</gene>
<evidence type="ECO:0000256" key="2">
    <source>
        <dbReference type="SAM" id="SignalP"/>
    </source>
</evidence>
<comment type="caution">
    <text evidence="3">The sequence shown here is derived from an EMBL/GenBank/DDBJ whole genome shotgun (WGS) entry which is preliminary data.</text>
</comment>
<evidence type="ECO:0000313" key="3">
    <source>
        <dbReference type="EMBL" id="KAF9069284.1"/>
    </source>
</evidence>
<feature type="transmembrane region" description="Helical" evidence="1">
    <location>
        <begin position="507"/>
        <end position="525"/>
    </location>
</feature>
<feature type="signal peptide" evidence="2">
    <location>
        <begin position="1"/>
        <end position="29"/>
    </location>
</feature>
<keyword evidence="2" id="KW-0732">Signal</keyword>
<keyword evidence="4" id="KW-1185">Reference proteome</keyword>
<feature type="transmembrane region" description="Helical" evidence="1">
    <location>
        <begin position="545"/>
        <end position="566"/>
    </location>
</feature>
<evidence type="ECO:0000256" key="1">
    <source>
        <dbReference type="SAM" id="Phobius"/>
    </source>
</evidence>
<keyword evidence="1" id="KW-1133">Transmembrane helix</keyword>
<proteinExistence type="predicted"/>
<sequence>MAKQPHVSFFPPKSTTAMLYLSFIQTVLAQAPVNDVISWPSGLLLLASVLYAALGTSVDRLWEIEPSSGIFIFSGLPQISIPLMQRVTWAASACHFISGVKSANGVSNFWIEAGKVSVGARAEALEKAMKVLRCVGWETREGAPHERVLDPRVWTLTTEGLLCPAKPSAMKTTDTGTTVKPPAKPAPPVARDFLLFAAAEYHVFQHWVVDVRRKGVTVFSTRGLPFSSVIDVASEDDAIPVVAAQMVRRPLGQSPLRLKAQKIVDSEQDTEHYSLDLQQVDLDTPICLIDFHSYAPKRSKVAASLRELAHSYFLVVQHIKQTSPHHDCPTTGAIARIDAGQTMWISFLGGSVLDHGRITFQNLPGGWGNWQVSADHAYLTRVEAVLEQLEPIANTPAFDSGIYGGGISRRTAVPFLLVGAIGQMLICYFLSVGTSAGVWTSVVLANSLFAGKLNDWHSAYYGKSTGSEEPGLKMRVPGSHYASKAEADVMSVVTLDRSAPKQGGLRPGFFLNVLGLIAAVFGAIFQSQTRDALGFSPRAETANWVVYTSIALTLGTSGVILLMVVLQNLAEKTWMDDAMMPTRVMTYCTLTASFGVSGLAIFFRIKGVPQFWPILDALTWMSGFPLGMIENGRLFSVDDNVLHLVLLNRWMMGAVASAVGSSSFGR</sequence>
<reference evidence="3" key="1">
    <citation type="submission" date="2020-11" db="EMBL/GenBank/DDBJ databases">
        <authorList>
            <consortium name="DOE Joint Genome Institute"/>
            <person name="Ahrendt S."/>
            <person name="Riley R."/>
            <person name="Andreopoulos W."/>
            <person name="Labutti K."/>
            <person name="Pangilinan J."/>
            <person name="Ruiz-Duenas F.J."/>
            <person name="Barrasa J.M."/>
            <person name="Sanchez-Garcia M."/>
            <person name="Camarero S."/>
            <person name="Miyauchi S."/>
            <person name="Serrano A."/>
            <person name="Linde D."/>
            <person name="Babiker R."/>
            <person name="Drula E."/>
            <person name="Ayuso-Fernandez I."/>
            <person name="Pacheco R."/>
            <person name="Padilla G."/>
            <person name="Ferreira P."/>
            <person name="Barriuso J."/>
            <person name="Kellner H."/>
            <person name="Castanera R."/>
            <person name="Alfaro M."/>
            <person name="Ramirez L."/>
            <person name="Pisabarro A.G."/>
            <person name="Kuo A."/>
            <person name="Tritt A."/>
            <person name="Lipzen A."/>
            <person name="He G."/>
            <person name="Yan M."/>
            <person name="Ng V."/>
            <person name="Cullen D."/>
            <person name="Martin F."/>
            <person name="Rosso M.-N."/>
            <person name="Henrissat B."/>
            <person name="Hibbett D."/>
            <person name="Martinez A.T."/>
            <person name="Grigoriev I.V."/>
        </authorList>
    </citation>
    <scope>NUCLEOTIDE SEQUENCE</scope>
    <source>
        <strain evidence="3">AH 40177</strain>
    </source>
</reference>